<protein>
    <recommendedName>
        <fullName evidence="1">AMP-binding enzyme C-terminal domain-containing protein</fullName>
    </recommendedName>
</protein>
<dbReference type="InterPro" id="IPR042099">
    <property type="entry name" value="ANL_N_sf"/>
</dbReference>
<feature type="non-terminal residue" evidence="2">
    <location>
        <position position="207"/>
    </location>
</feature>
<proteinExistence type="predicted"/>
<dbReference type="Pfam" id="PF13193">
    <property type="entry name" value="AMP-binding_C"/>
    <property type="match status" value="1"/>
</dbReference>
<evidence type="ECO:0000313" key="3">
    <source>
        <dbReference type="Proteomes" id="UP001162483"/>
    </source>
</evidence>
<dbReference type="Gene3D" id="3.30.300.30">
    <property type="match status" value="1"/>
</dbReference>
<dbReference type="SUPFAM" id="SSF56801">
    <property type="entry name" value="Acetyl-CoA synthetase-like"/>
    <property type="match status" value="1"/>
</dbReference>
<dbReference type="InterPro" id="IPR052091">
    <property type="entry name" value="Beta-ala_Activ/Resist"/>
</dbReference>
<comment type="caution">
    <text evidence="2">The sequence shown here is derived from an EMBL/GenBank/DDBJ whole genome shotgun (WGS) entry which is preliminary data.</text>
</comment>
<dbReference type="Gene3D" id="3.40.50.12780">
    <property type="entry name" value="N-terminal domain of ligase-like"/>
    <property type="match status" value="1"/>
</dbReference>
<accession>A0ABN9BZV2</accession>
<evidence type="ECO:0000313" key="2">
    <source>
        <dbReference type="EMBL" id="CAI9553009.1"/>
    </source>
</evidence>
<feature type="domain" description="AMP-binding enzyme C-terminal" evidence="1">
    <location>
        <begin position="119"/>
        <end position="187"/>
    </location>
</feature>
<dbReference type="EMBL" id="CATNWA010006877">
    <property type="protein sequence ID" value="CAI9553009.1"/>
    <property type="molecule type" value="Genomic_DNA"/>
</dbReference>
<dbReference type="PANTHER" id="PTHR44394">
    <property type="entry name" value="BETA-ALANINE-ACTIVATING ENZYME"/>
    <property type="match status" value="1"/>
</dbReference>
<dbReference type="InterPro" id="IPR025110">
    <property type="entry name" value="AMP-bd_C"/>
</dbReference>
<sequence>LFNLYGITEVSSWATCYEVPKSLLNSHAQSDPPIPLGRQLCGTIVEVRNEDNGKIEEGEGQVFLGGSRRVCFLDDEYVLPCGMMRSTGDWVKLQDGNMYYMGRRDNQFKRHGKLNTEYIQQVVEELEPVEACAVMWSKAEQLILFIVPRGSVDKKTLWRAVESNLISYAIPDDLILIDTLPLTKHGKLDSSCLSLLYDDHVRENRSK</sequence>
<organism evidence="2 3">
    <name type="scientific">Staurois parvus</name>
    <dbReference type="NCBI Taxonomy" id="386267"/>
    <lineage>
        <taxon>Eukaryota</taxon>
        <taxon>Metazoa</taxon>
        <taxon>Chordata</taxon>
        <taxon>Craniata</taxon>
        <taxon>Vertebrata</taxon>
        <taxon>Euteleostomi</taxon>
        <taxon>Amphibia</taxon>
        <taxon>Batrachia</taxon>
        <taxon>Anura</taxon>
        <taxon>Neobatrachia</taxon>
        <taxon>Ranoidea</taxon>
        <taxon>Ranidae</taxon>
        <taxon>Staurois</taxon>
    </lineage>
</organism>
<dbReference type="Proteomes" id="UP001162483">
    <property type="component" value="Unassembled WGS sequence"/>
</dbReference>
<dbReference type="PANTHER" id="PTHR44394:SF1">
    <property type="entry name" value="BETA-ALANINE-ACTIVATING ENZYME"/>
    <property type="match status" value="1"/>
</dbReference>
<keyword evidence="3" id="KW-1185">Reference proteome</keyword>
<feature type="non-terminal residue" evidence="2">
    <location>
        <position position="1"/>
    </location>
</feature>
<dbReference type="InterPro" id="IPR045851">
    <property type="entry name" value="AMP-bd_C_sf"/>
</dbReference>
<gene>
    <name evidence="2" type="ORF">SPARVUS_LOCUS3967695</name>
</gene>
<name>A0ABN9BZV2_9NEOB</name>
<reference evidence="2" key="1">
    <citation type="submission" date="2023-05" db="EMBL/GenBank/DDBJ databases">
        <authorList>
            <person name="Stuckert A."/>
        </authorList>
    </citation>
    <scope>NUCLEOTIDE SEQUENCE</scope>
</reference>
<evidence type="ECO:0000259" key="1">
    <source>
        <dbReference type="Pfam" id="PF13193"/>
    </source>
</evidence>